<dbReference type="GO" id="GO:0016020">
    <property type="term" value="C:membrane"/>
    <property type="evidence" value="ECO:0007669"/>
    <property type="project" value="InterPro"/>
</dbReference>
<dbReference type="Pfam" id="PF00005">
    <property type="entry name" value="ABC_tran"/>
    <property type="match status" value="1"/>
</dbReference>
<feature type="transmembrane region" description="Helical" evidence="3">
    <location>
        <begin position="352"/>
        <end position="376"/>
    </location>
</feature>
<dbReference type="Proteomes" id="UP000001542">
    <property type="component" value="Unassembled WGS sequence"/>
</dbReference>
<dbReference type="InterPro" id="IPR026082">
    <property type="entry name" value="ABCA"/>
</dbReference>
<evidence type="ECO:0000256" key="1">
    <source>
        <dbReference type="ARBA" id="ARBA00022448"/>
    </source>
</evidence>
<name>A2FTD8_TRIV3</name>
<dbReference type="PANTHER" id="PTHR19229:SF36">
    <property type="entry name" value="ATP-BINDING CASSETTE SUB-FAMILY A MEMBER 2"/>
    <property type="match status" value="1"/>
</dbReference>
<evidence type="ECO:0000259" key="4">
    <source>
        <dbReference type="Pfam" id="PF00005"/>
    </source>
</evidence>
<keyword evidence="3" id="KW-1133">Transmembrane helix</keyword>
<reference evidence="5" key="1">
    <citation type="submission" date="2006-10" db="EMBL/GenBank/DDBJ databases">
        <authorList>
            <person name="Amadeo P."/>
            <person name="Zhao Q."/>
            <person name="Wortman J."/>
            <person name="Fraser-Liggett C."/>
            <person name="Carlton J."/>
        </authorList>
    </citation>
    <scope>NUCLEOTIDE SEQUENCE</scope>
    <source>
        <strain evidence="5">G3</strain>
    </source>
</reference>
<keyword evidence="2" id="KW-0677">Repeat</keyword>
<keyword evidence="6" id="KW-1185">Reference proteome</keyword>
<dbReference type="RefSeq" id="XP_001304753.1">
    <property type="nucleotide sequence ID" value="XM_001304752.1"/>
</dbReference>
<dbReference type="PANTHER" id="PTHR19229">
    <property type="entry name" value="ATP-BINDING CASSETTE TRANSPORTER SUBFAMILY A ABCA"/>
    <property type="match status" value="1"/>
</dbReference>
<dbReference type="InterPro" id="IPR003439">
    <property type="entry name" value="ABC_transporter-like_ATP-bd"/>
</dbReference>
<evidence type="ECO:0000256" key="2">
    <source>
        <dbReference type="ARBA" id="ARBA00022737"/>
    </source>
</evidence>
<protein>
    <recommendedName>
        <fullName evidence="4">ABC transporter domain-containing protein</fullName>
    </recommendedName>
</protein>
<proteinExistence type="predicted"/>
<feature type="transmembrane region" description="Helical" evidence="3">
    <location>
        <begin position="293"/>
        <end position="315"/>
    </location>
</feature>
<organism evidence="5 6">
    <name type="scientific">Trichomonas vaginalis (strain ATCC PRA-98 / G3)</name>
    <dbReference type="NCBI Taxonomy" id="412133"/>
    <lineage>
        <taxon>Eukaryota</taxon>
        <taxon>Metamonada</taxon>
        <taxon>Parabasalia</taxon>
        <taxon>Trichomonadida</taxon>
        <taxon>Trichomonadidae</taxon>
        <taxon>Trichomonas</taxon>
    </lineage>
</organism>
<feature type="transmembrane region" description="Helical" evidence="3">
    <location>
        <begin position="216"/>
        <end position="236"/>
    </location>
</feature>
<dbReference type="GO" id="GO:0140359">
    <property type="term" value="F:ABC-type transporter activity"/>
    <property type="evidence" value="ECO:0007669"/>
    <property type="project" value="InterPro"/>
</dbReference>
<sequence length="517" mass="60204">MSSLKAQVIGVLYRRIIIYWNSKLSLIAIFLFSILFASSACIIPSIVSSANILDEERNLQISNFEPNDLTFARISNKNCSLCDTIQMNLSNKFSFLIKEQFNTTLKFLDFESFEKFEIYLQSIVKNPQKYLNIPAAFQIVNDSKIYPLNGRPNGNFELKMVLNRTIGLETEEFFNRALLEMVFDEYENKGNITAKFYYTGFREYLESNNPRARYEYWIMLTTPIAVIIFSVYLLNHTIQDIKTNAHSYMISCGLSKLTYWIGNFLIDSILLLIFSISIYILYISFGVTSFRTYYIQTFFLNILCNLSTIFYTYVWAFILNKPYGSNIFAIVNILMALICFFVRTYLKEDIILLYHVIASTICPFINWIETMCGFVLAIIEYQDSPPNHEIFKGREILFLTFIISFTLYPSIIYFIEKIWKRINNVSKDFYLSHMNDFQTIKESMLITEEVLEMEKDVLLNEDNYSIRILDVCKIFKDNEKKPIYAVNQVSLGIKNNSVFGFLGANGAGKTTLIKMIL</sequence>
<dbReference type="VEuPathDB" id="TrichDB:TVAGG3_0546890"/>
<evidence type="ECO:0000313" key="6">
    <source>
        <dbReference type="Proteomes" id="UP000001542"/>
    </source>
</evidence>
<evidence type="ECO:0000313" key="5">
    <source>
        <dbReference type="EMBL" id="EAX91823.1"/>
    </source>
</evidence>
<dbReference type="STRING" id="5722.A2FTD8"/>
<keyword evidence="1" id="KW-0813">Transport</keyword>
<accession>A2FTD8</accession>
<evidence type="ECO:0000256" key="3">
    <source>
        <dbReference type="SAM" id="Phobius"/>
    </source>
</evidence>
<feature type="transmembrane region" description="Helical" evidence="3">
    <location>
        <begin position="24"/>
        <end position="47"/>
    </location>
</feature>
<dbReference type="eggNOG" id="KOG0059">
    <property type="taxonomic scope" value="Eukaryota"/>
</dbReference>
<feature type="transmembrane region" description="Helical" evidence="3">
    <location>
        <begin position="257"/>
        <end position="281"/>
    </location>
</feature>
<dbReference type="AlphaFoldDB" id="A2FTD8"/>
<dbReference type="SUPFAM" id="SSF52540">
    <property type="entry name" value="P-loop containing nucleoside triphosphate hydrolases"/>
    <property type="match status" value="1"/>
</dbReference>
<dbReference type="GO" id="GO:0005524">
    <property type="term" value="F:ATP binding"/>
    <property type="evidence" value="ECO:0007669"/>
    <property type="project" value="InterPro"/>
</dbReference>
<keyword evidence="3" id="KW-0812">Transmembrane</keyword>
<dbReference type="KEGG" id="tva:4749527"/>
<dbReference type="Gene3D" id="3.40.50.300">
    <property type="entry name" value="P-loop containing nucleotide triphosphate hydrolases"/>
    <property type="match status" value="1"/>
</dbReference>
<dbReference type="InterPro" id="IPR027417">
    <property type="entry name" value="P-loop_NTPase"/>
</dbReference>
<dbReference type="VEuPathDB" id="TrichDB:TVAG_006570"/>
<dbReference type="InParanoid" id="A2FTD8"/>
<dbReference type="GO" id="GO:0016887">
    <property type="term" value="F:ATP hydrolysis activity"/>
    <property type="evidence" value="ECO:0007669"/>
    <property type="project" value="InterPro"/>
</dbReference>
<feature type="domain" description="ABC transporter" evidence="4">
    <location>
        <begin position="486"/>
        <end position="516"/>
    </location>
</feature>
<gene>
    <name evidence="5" type="ORF">TVAG_006570</name>
</gene>
<dbReference type="EMBL" id="DS114008">
    <property type="protein sequence ID" value="EAX91823.1"/>
    <property type="molecule type" value="Genomic_DNA"/>
</dbReference>
<reference evidence="5" key="2">
    <citation type="journal article" date="2007" name="Science">
        <title>Draft genome sequence of the sexually transmitted pathogen Trichomonas vaginalis.</title>
        <authorList>
            <person name="Carlton J.M."/>
            <person name="Hirt R.P."/>
            <person name="Silva J.C."/>
            <person name="Delcher A.L."/>
            <person name="Schatz M."/>
            <person name="Zhao Q."/>
            <person name="Wortman J.R."/>
            <person name="Bidwell S.L."/>
            <person name="Alsmark U.C.M."/>
            <person name="Besteiro S."/>
            <person name="Sicheritz-Ponten T."/>
            <person name="Noel C.J."/>
            <person name="Dacks J.B."/>
            <person name="Foster P.G."/>
            <person name="Simillion C."/>
            <person name="Van de Peer Y."/>
            <person name="Miranda-Saavedra D."/>
            <person name="Barton G.J."/>
            <person name="Westrop G.D."/>
            <person name="Mueller S."/>
            <person name="Dessi D."/>
            <person name="Fiori P.L."/>
            <person name="Ren Q."/>
            <person name="Paulsen I."/>
            <person name="Zhang H."/>
            <person name="Bastida-Corcuera F.D."/>
            <person name="Simoes-Barbosa A."/>
            <person name="Brown M.T."/>
            <person name="Hayes R.D."/>
            <person name="Mukherjee M."/>
            <person name="Okumura C.Y."/>
            <person name="Schneider R."/>
            <person name="Smith A.J."/>
            <person name="Vanacova S."/>
            <person name="Villalvazo M."/>
            <person name="Haas B.J."/>
            <person name="Pertea M."/>
            <person name="Feldblyum T.V."/>
            <person name="Utterback T.R."/>
            <person name="Shu C.L."/>
            <person name="Osoegawa K."/>
            <person name="de Jong P.J."/>
            <person name="Hrdy I."/>
            <person name="Horvathova L."/>
            <person name="Zubacova Z."/>
            <person name="Dolezal P."/>
            <person name="Malik S.B."/>
            <person name="Logsdon J.M. Jr."/>
            <person name="Henze K."/>
            <person name="Gupta A."/>
            <person name="Wang C.C."/>
            <person name="Dunne R.L."/>
            <person name="Upcroft J.A."/>
            <person name="Upcroft P."/>
            <person name="White O."/>
            <person name="Salzberg S.L."/>
            <person name="Tang P."/>
            <person name="Chiu C.-H."/>
            <person name="Lee Y.-S."/>
            <person name="Embley T.M."/>
            <person name="Coombs G.H."/>
            <person name="Mottram J.C."/>
            <person name="Tachezy J."/>
            <person name="Fraser-Liggett C.M."/>
            <person name="Johnson P.J."/>
        </authorList>
    </citation>
    <scope>NUCLEOTIDE SEQUENCE [LARGE SCALE GENOMIC DNA]</scope>
    <source>
        <strain evidence="5">G3</strain>
    </source>
</reference>
<feature type="transmembrane region" description="Helical" evidence="3">
    <location>
        <begin position="327"/>
        <end position="346"/>
    </location>
</feature>
<feature type="transmembrane region" description="Helical" evidence="3">
    <location>
        <begin position="396"/>
        <end position="415"/>
    </location>
</feature>
<keyword evidence="3" id="KW-0472">Membrane</keyword>